<proteinExistence type="predicted"/>
<dbReference type="GO" id="GO:0005975">
    <property type="term" value="P:carbohydrate metabolic process"/>
    <property type="evidence" value="ECO:0007669"/>
    <property type="project" value="UniProtKB-ARBA"/>
</dbReference>
<evidence type="ECO:0000313" key="4">
    <source>
        <dbReference type="EMBL" id="GEO34152.1"/>
    </source>
</evidence>
<dbReference type="OrthoDB" id="3225333at2"/>
<dbReference type="Gene3D" id="2.60.40.10">
    <property type="entry name" value="Immunoglobulins"/>
    <property type="match status" value="12"/>
</dbReference>
<dbReference type="EMBL" id="BJYY01000013">
    <property type="protein sequence ID" value="GEO34152.1"/>
    <property type="molecule type" value="Genomic_DNA"/>
</dbReference>
<feature type="transmembrane region" description="Helical" evidence="2">
    <location>
        <begin position="1612"/>
        <end position="1633"/>
    </location>
</feature>
<dbReference type="RefSeq" id="WP_146903230.1">
    <property type="nucleotide sequence ID" value="NZ_BAAARM010000003.1"/>
</dbReference>
<keyword evidence="2" id="KW-1133">Transmembrane helix</keyword>
<keyword evidence="2" id="KW-0472">Membrane</keyword>
<protein>
    <recommendedName>
        <fullName evidence="3">Bacterial Ig-like domain-containing protein</fullName>
    </recommendedName>
</protein>
<dbReference type="Proteomes" id="UP000321181">
    <property type="component" value="Unassembled WGS sequence"/>
</dbReference>
<evidence type="ECO:0000313" key="5">
    <source>
        <dbReference type="Proteomes" id="UP000321181"/>
    </source>
</evidence>
<evidence type="ECO:0000259" key="3">
    <source>
        <dbReference type="Pfam" id="PF16640"/>
    </source>
</evidence>
<sequence length="1642" mass="160951">MPAQRNRFASQLLRRAGAVAAALGLMTSTVLITAPVAGAAGAALSPLAGETFTGPTTSSPDWQVVRAGSSTAACLTAGTTTAGLPIGGCSSTAIDPAGSGVLRLTTNATGQVGTVYNATSIPASKGIDVTFNTHQYNGNGADGIALVLAATDPTNPRPPAVTGPAGGSLGYSAIGNTQAGVSYGYLGIGIDVFGNYRNSAFGGPLCPASSASPQNVTVRGPGNGNNGYCIVGTASSAGRLDRLAAGPRPVPVPVQVALNPDTVAATTASGLTVPASSWLVSWVSYGAARQTLTGALPKASTLSALGFPASYINPTTGLPYQLTFGWSASTGGSTEIHEISRLSATTLTGQLPAYDLAMGDDQGGRFLTGGSAVVSVTPSLDPLQAAEHEAATVTTTFPSGLTPRNPASGDYACTTTGQVVTCRHTPAQAILPGASLPTLAIPVAVTAAAGSTPTVTAKVSSVDASPQTASRTVAIDAVTASATPTSVGYGSSATLATAGLPPEATGTVTFRSGDEVLCVATLPATSCSSPTTLLPGDYPVRAEYSGDSSFPAVTARTSFAVSRAPAVLTATATAGEVPYGSANTLTASVAPAGATGPVSFATADGTVLCTVEDLGSASGCTTDTSLDVGGVTVTAAYAGDSRFAGAVSTPFTFTVTQAAAPFAAAAAAATSSYGTANTLSFSGLPAGATGSVTFAGGGTVLCTVADVTASAGCSTPSDLATGRYPVVATYSGDRHFASSTAETLFRVEPAGTALVAAVSDPTVPFGSATTLSFSGIPAGAGGTVVFSSGETVLCQITDLSTTSCVSPVALEAGTYPVTATYSGDANLHGSSATTAFTVSPAGVPDFAAGVSDPAPSYGSPVTMSFSGLPDGATGTVTFLSGDLELCTVADVTTGSGCAAPADLGAGPRPVAVRYSGDRNFVPATTSTTFTVQRAATGLTAAVSSGTTPFGTPVTLSWAGLPAGATGSVTFTAGDDVLCTVGDVTAASSCAAPAELAVGRYAVTATYSGDDNHLGSTSRTEFRVVPVESPDFTIAATPASTPFGTSTVLSFVGLARGATGTVTFSSGGAALCTVDVATQASCLPGTGLPVGQHEVTATYSGDADRAPATAEGRFAVVKADVSPVVSLGQPTVTYGHPAVLSVAGLPTGATGTATFAVGDRTPCTVDLAEATSCLTPADLPAGEHPVTVTYSGDDRYTSSTSTAVTLTIVPASTSITVQVSDAAPGYLQGTTLSLGQLPTGLTGGKATFTSGDTALCEIPDVTVPGASCEVPKDLPAGGYPVTAVYAGDANHLGSTATGSFAVQPLPTAVAVAVPDVVFGTAAVPSITGLPATATGSVALSDATSTLCTLDVTTGTGCEAVDGLAAGTRTVTAVYGGDRNHLGSSATATFAVTRQPTTFSVTVPDVTYPAVVVPVLAGLPVGASGTVTLTAGDTTLCELQVPAGTGCETPTVVLPGSHTVRAAYSGDADHAASEAVTTFDVIRATTEVVGTTGGPLPAGTTTVLTAGELPADATGTVSFVANGVVLCTVELEVARSCEVPGDLPPGEYAVQVLYAGDSRYAPSASTVTLTVADAEPAARTDVVTPAWTAGPTTRGPAPQPHPARTSLADTGASVAAWSGLGAALIAVGGMLLLGARRRQRTAPR</sequence>
<evidence type="ECO:0000256" key="1">
    <source>
        <dbReference type="SAM" id="MobiDB-lite"/>
    </source>
</evidence>
<dbReference type="Pfam" id="PF16640">
    <property type="entry name" value="Big_3_5"/>
    <property type="match status" value="9"/>
</dbReference>
<name>A0A512DCE2_9CELL</name>
<feature type="domain" description="Bacterial Ig-like" evidence="3">
    <location>
        <begin position="1492"/>
        <end position="1570"/>
    </location>
</feature>
<comment type="caution">
    <text evidence="4">The sequence shown here is derived from an EMBL/GenBank/DDBJ whole genome shotgun (WGS) entry which is preliminary data.</text>
</comment>
<evidence type="ECO:0000256" key="2">
    <source>
        <dbReference type="SAM" id="Phobius"/>
    </source>
</evidence>
<keyword evidence="5" id="KW-1185">Reference proteome</keyword>
<keyword evidence="2" id="KW-0812">Transmembrane</keyword>
<feature type="domain" description="Bacterial Ig-like" evidence="3">
    <location>
        <begin position="1035"/>
        <end position="1110"/>
    </location>
</feature>
<organism evidence="4 5">
    <name type="scientific">Cellulomonas aerilata</name>
    <dbReference type="NCBI Taxonomy" id="515326"/>
    <lineage>
        <taxon>Bacteria</taxon>
        <taxon>Bacillati</taxon>
        <taxon>Actinomycetota</taxon>
        <taxon>Actinomycetes</taxon>
        <taxon>Micrococcales</taxon>
        <taxon>Cellulomonadaceae</taxon>
        <taxon>Cellulomonas</taxon>
    </lineage>
</organism>
<feature type="region of interest" description="Disordered" evidence="1">
    <location>
        <begin position="1584"/>
        <end position="1604"/>
    </location>
</feature>
<dbReference type="SUPFAM" id="SSF49899">
    <property type="entry name" value="Concanavalin A-like lectins/glucanases"/>
    <property type="match status" value="1"/>
</dbReference>
<accession>A0A512DCE2</accession>
<dbReference type="InterPro" id="IPR013320">
    <property type="entry name" value="ConA-like_dom_sf"/>
</dbReference>
<feature type="domain" description="Bacterial Ig-like" evidence="3">
    <location>
        <begin position="666"/>
        <end position="743"/>
    </location>
</feature>
<feature type="domain" description="Bacterial Ig-like" evidence="3">
    <location>
        <begin position="854"/>
        <end position="932"/>
    </location>
</feature>
<feature type="domain" description="Bacterial Ig-like" evidence="3">
    <location>
        <begin position="943"/>
        <end position="1020"/>
    </location>
</feature>
<feature type="domain" description="Bacterial Ig-like" evidence="3">
    <location>
        <begin position="1128"/>
        <end position="1207"/>
    </location>
</feature>
<feature type="domain" description="Bacterial Ig-like" evidence="3">
    <location>
        <begin position="760"/>
        <end position="838"/>
    </location>
</feature>
<reference evidence="4 5" key="1">
    <citation type="submission" date="2019-07" db="EMBL/GenBank/DDBJ databases">
        <title>Whole genome shotgun sequence of Cellulomonas aerilata NBRC 106308.</title>
        <authorList>
            <person name="Hosoyama A."/>
            <person name="Uohara A."/>
            <person name="Ohji S."/>
            <person name="Ichikawa N."/>
        </authorList>
    </citation>
    <scope>NUCLEOTIDE SEQUENCE [LARGE SCALE GENOMIC DNA]</scope>
    <source>
        <strain evidence="4 5">NBRC 106308</strain>
    </source>
</reference>
<feature type="domain" description="Bacterial Ig-like" evidence="3">
    <location>
        <begin position="571"/>
        <end position="656"/>
    </location>
</feature>
<feature type="domain" description="Bacterial Ig-like" evidence="3">
    <location>
        <begin position="481"/>
        <end position="561"/>
    </location>
</feature>
<dbReference type="InterPro" id="IPR032109">
    <property type="entry name" value="Big_3_5"/>
</dbReference>
<dbReference type="InterPro" id="IPR013783">
    <property type="entry name" value="Ig-like_fold"/>
</dbReference>
<dbReference type="Gene3D" id="2.60.120.200">
    <property type="match status" value="1"/>
</dbReference>
<gene>
    <name evidence="4" type="ORF">CAE01nite_18770</name>
</gene>